<organism evidence="1 2">
    <name type="scientific">Purpureocillium lavendulum</name>
    <dbReference type="NCBI Taxonomy" id="1247861"/>
    <lineage>
        <taxon>Eukaryota</taxon>
        <taxon>Fungi</taxon>
        <taxon>Dikarya</taxon>
        <taxon>Ascomycota</taxon>
        <taxon>Pezizomycotina</taxon>
        <taxon>Sordariomycetes</taxon>
        <taxon>Hypocreomycetidae</taxon>
        <taxon>Hypocreales</taxon>
        <taxon>Ophiocordycipitaceae</taxon>
        <taxon>Purpureocillium</taxon>
    </lineage>
</organism>
<accession>A0AB34G6M3</accession>
<proteinExistence type="predicted"/>
<sequence length="101" mass="11435">MAVFSGHDHGNTWCRRWRETVPGTYIRGNGINLCFGQHTGYGGYGTWVRGGRQIILTEEKLQDRALDTYIRLETKFKVGAVSLNSTYNQDTYPVTSNDKTS</sequence>
<protein>
    <submittedName>
        <fullName evidence="1">Metallophosphoesterase</fullName>
    </submittedName>
</protein>
<dbReference type="PANTHER" id="PTHR32440">
    <property type="entry name" value="PHOSPHATASE DCR2-RELATED-RELATED"/>
    <property type="match status" value="1"/>
</dbReference>
<dbReference type="SUPFAM" id="SSF56300">
    <property type="entry name" value="Metallo-dependent phosphatases"/>
    <property type="match status" value="1"/>
</dbReference>
<dbReference type="GO" id="GO:0016788">
    <property type="term" value="F:hydrolase activity, acting on ester bonds"/>
    <property type="evidence" value="ECO:0007669"/>
    <property type="project" value="TreeGrafter"/>
</dbReference>
<dbReference type="EMBL" id="JAQHRD010000001">
    <property type="protein sequence ID" value="KAJ6446918.1"/>
    <property type="molecule type" value="Genomic_DNA"/>
</dbReference>
<keyword evidence="2" id="KW-1185">Reference proteome</keyword>
<reference evidence="1" key="1">
    <citation type="submission" date="2023-01" db="EMBL/GenBank/DDBJ databases">
        <title>The growth and conidiation of Purpureocillium lavendulum are regulated by nitrogen source and histone H3K14 acetylation.</title>
        <authorList>
            <person name="Tang P."/>
            <person name="Han J."/>
            <person name="Zhang C."/>
            <person name="Tang P."/>
            <person name="Qi F."/>
            <person name="Zhang K."/>
            <person name="Liang L."/>
        </authorList>
    </citation>
    <scope>NUCLEOTIDE SEQUENCE</scope>
    <source>
        <strain evidence="1">YMF1.00683</strain>
    </source>
</reference>
<gene>
    <name evidence="1" type="ORF">O9K51_01691</name>
</gene>
<dbReference type="GO" id="GO:0005737">
    <property type="term" value="C:cytoplasm"/>
    <property type="evidence" value="ECO:0007669"/>
    <property type="project" value="TreeGrafter"/>
</dbReference>
<dbReference type="InterPro" id="IPR029052">
    <property type="entry name" value="Metallo-depent_PP-like"/>
</dbReference>
<comment type="caution">
    <text evidence="1">The sequence shown here is derived from an EMBL/GenBank/DDBJ whole genome shotgun (WGS) entry which is preliminary data.</text>
</comment>
<evidence type="ECO:0000313" key="2">
    <source>
        <dbReference type="Proteomes" id="UP001163105"/>
    </source>
</evidence>
<name>A0AB34G6M3_9HYPO</name>
<dbReference type="Proteomes" id="UP001163105">
    <property type="component" value="Unassembled WGS sequence"/>
</dbReference>
<dbReference type="PANTHER" id="PTHR32440:SF11">
    <property type="entry name" value="METALLOPHOSPHOESTERASE DOMAIN-CONTAINING PROTEIN"/>
    <property type="match status" value="1"/>
</dbReference>
<evidence type="ECO:0000313" key="1">
    <source>
        <dbReference type="EMBL" id="KAJ6446918.1"/>
    </source>
</evidence>
<dbReference type="AlphaFoldDB" id="A0AB34G6M3"/>